<evidence type="ECO:0000256" key="1">
    <source>
        <dbReference type="SAM" id="SignalP"/>
    </source>
</evidence>
<evidence type="ECO:0000313" key="2">
    <source>
        <dbReference type="EMBL" id="ODM91375.1"/>
    </source>
</evidence>
<feature type="signal peptide" evidence="1">
    <location>
        <begin position="1"/>
        <end position="16"/>
    </location>
</feature>
<comment type="caution">
    <text evidence="2">The sequence shown here is derived from an EMBL/GenBank/DDBJ whole genome shotgun (WGS) entry which is preliminary data.</text>
</comment>
<evidence type="ECO:0000313" key="3">
    <source>
        <dbReference type="Proteomes" id="UP000094527"/>
    </source>
</evidence>
<accession>A0A1D2MEI6</accession>
<dbReference type="Proteomes" id="UP000094527">
    <property type="component" value="Unassembled WGS sequence"/>
</dbReference>
<dbReference type="AlphaFoldDB" id="A0A1D2MEI6"/>
<organism evidence="2 3">
    <name type="scientific">Orchesella cincta</name>
    <name type="common">Springtail</name>
    <name type="synonym">Podura cincta</name>
    <dbReference type="NCBI Taxonomy" id="48709"/>
    <lineage>
        <taxon>Eukaryota</taxon>
        <taxon>Metazoa</taxon>
        <taxon>Ecdysozoa</taxon>
        <taxon>Arthropoda</taxon>
        <taxon>Hexapoda</taxon>
        <taxon>Collembola</taxon>
        <taxon>Entomobryomorpha</taxon>
        <taxon>Entomobryoidea</taxon>
        <taxon>Orchesellidae</taxon>
        <taxon>Orchesellinae</taxon>
        <taxon>Orchesella</taxon>
    </lineage>
</organism>
<sequence>MKVIAALFALFAVASAGLWQLQHQLCWLLQPMHQSSALLQSPSQLPFRRCPPVLRAAPVVAAPVAVPAYRSVVSAPVAVAHASPIAYGAAPVVHAGPVAYGGAILG</sequence>
<proteinExistence type="predicted"/>
<keyword evidence="3" id="KW-1185">Reference proteome</keyword>
<gene>
    <name evidence="2" type="ORF">Ocin01_15307</name>
</gene>
<name>A0A1D2MEI6_ORCCI</name>
<feature type="chain" id="PRO_5008903889" evidence="1">
    <location>
        <begin position="17"/>
        <end position="106"/>
    </location>
</feature>
<dbReference type="EMBL" id="LJIJ01001578">
    <property type="protein sequence ID" value="ODM91375.1"/>
    <property type="molecule type" value="Genomic_DNA"/>
</dbReference>
<protein>
    <submittedName>
        <fullName evidence="2">Uncharacterized protein</fullName>
    </submittedName>
</protein>
<reference evidence="2 3" key="1">
    <citation type="journal article" date="2016" name="Genome Biol. Evol.">
        <title>Gene Family Evolution Reflects Adaptation to Soil Environmental Stressors in the Genome of the Collembolan Orchesella cincta.</title>
        <authorList>
            <person name="Faddeeva-Vakhrusheva A."/>
            <person name="Derks M.F."/>
            <person name="Anvar S.Y."/>
            <person name="Agamennone V."/>
            <person name="Suring W."/>
            <person name="Smit S."/>
            <person name="van Straalen N.M."/>
            <person name="Roelofs D."/>
        </authorList>
    </citation>
    <scope>NUCLEOTIDE SEQUENCE [LARGE SCALE GENOMIC DNA]</scope>
    <source>
        <tissue evidence="2">Mixed pool</tissue>
    </source>
</reference>
<keyword evidence="1" id="KW-0732">Signal</keyword>